<gene>
    <name evidence="7" type="ORF">B0J11DRAFT_531081</name>
</gene>
<dbReference type="PANTHER" id="PTHR45916">
    <property type="entry name" value="STRUCTURAL MAINTENANCE OF CHROMOSOMES PROTEIN 5"/>
    <property type="match status" value="1"/>
</dbReference>
<evidence type="ECO:0000256" key="5">
    <source>
        <dbReference type="SAM" id="MobiDB-lite"/>
    </source>
</evidence>
<comment type="caution">
    <text evidence="7">The sequence shown here is derived from an EMBL/GenBank/DDBJ whole genome shotgun (WGS) entry which is preliminary data.</text>
</comment>
<dbReference type="GO" id="GO:0030915">
    <property type="term" value="C:Smc5-Smc6 complex"/>
    <property type="evidence" value="ECO:0007669"/>
    <property type="project" value="TreeGrafter"/>
</dbReference>
<dbReference type="GO" id="GO:0003697">
    <property type="term" value="F:single-stranded DNA binding"/>
    <property type="evidence" value="ECO:0007669"/>
    <property type="project" value="TreeGrafter"/>
</dbReference>
<comment type="similarity">
    <text evidence="1">Belongs to the SMC family. SMC5 subfamily.</text>
</comment>
<evidence type="ECO:0000313" key="7">
    <source>
        <dbReference type="EMBL" id="KAH7122283.1"/>
    </source>
</evidence>
<dbReference type="InterPro" id="IPR027417">
    <property type="entry name" value="P-loop_NTPase"/>
</dbReference>
<protein>
    <recommendedName>
        <fullName evidence="2">Structural maintenance of chromosomes protein 5</fullName>
    </recommendedName>
</protein>
<feature type="region of interest" description="Disordered" evidence="5">
    <location>
        <begin position="256"/>
        <end position="279"/>
    </location>
</feature>
<evidence type="ECO:0000256" key="2">
    <source>
        <dbReference type="ARBA" id="ARBA00018687"/>
    </source>
</evidence>
<dbReference type="GO" id="GO:0000724">
    <property type="term" value="P:double-strand break repair via homologous recombination"/>
    <property type="evidence" value="ECO:0007669"/>
    <property type="project" value="TreeGrafter"/>
</dbReference>
<accession>A0A9P9IHJ0</accession>
<sequence>MPGFIRSGRKRPSPTLTDDEDQPSPATSSISVGIKRARHARDASEDSELPADPRSTARRAQGDDDDQEYVQDEHQPGSIIRVKLRNFVTYTAAEFHLGPSLNMIIGPNGTGKSTLVCAICLGLGWKSEHLGRAKDIGEFVKHGSTEAEIEIELAAGPNHRTNPVIRRTIRKEGNKSAFFINGRPSTQKEATRLAKSFSIQIDNLCQFLPQDRVVEFARLSPEALLVETQRAVASEEMVQWHDDLKRLYVDQKRLQNDEKKESSHLASLQNTQNNTREDVERHEERLRLVAKEEVLRKYRPYIESRIVMEQHNQVKLDKRVAQDELKQLEADIAPTRQAQEDAEDYRAKIDSVRKARTSVLDSAKQHVEKSADNIKRHQETEKDLEKEVEAERTGEKQRKADVQRLQGIIQQCERQMKDPPASFDQEAYVSRRAEIRAKIQSADTRFTDLDSQRKELVDQAGRLQNELTYKRSERTKMNTQSGQLASRLQNISRDTAQGWDWFENNKPTLKLHGKVEGPPILTCSITDPKFAQAVESSLKAVDITAITCTDSRDARFLSNKLIGELGLHQVSIRTIPQPLAYYRHPVTPEELAGYGLAGWLLNYMQGPDAVLAMLCDSAGLHRIAFTPDSLSDEQHKAIESGRITQWIAGTQKFKITRRREYGQSSNSVSDLGNVKYFTNQPVDTDNSRLLEQAIQDLERDIAQIKTQHEALKPQYLQARSDVKDAKSEIEDLNKEKDAIQRALSEWGAIPRKKADKQRELDSLKAVMKDTSSRIREHKINISKASLKAANAAIDYVKSVSMLPKLYENLVEAEIRFIEAESEVESLKVENLHIHEALEHQKKLVSDLKERQDILKRKYNQLVATFKRDMDSFSQEELRILEDYNSLSTVEELDNEIDLVNSKLTMMAGGNPHAVKQYQLREVDIAKSQEKLQRFSDELENAKRSITVIREQWEPKLDDLAARISDGFSHNFTQIGCAGQVSIYKDEEDFERWSIQIQVRFRNNENLSILDSQRQSGGERSVSTIFYLMALQDLARSPFRVVDEINQGMDPRNERKVHERMVDIACRENTSQYLLITPKLLSELKFHPKMKVHCIASGEHMPERGHEKLDFASLAKLAIRVHKGEVTATA</sequence>
<dbReference type="Gene3D" id="3.40.50.300">
    <property type="entry name" value="P-loop containing nucleotide triphosphate hydrolases"/>
    <property type="match status" value="2"/>
</dbReference>
<feature type="region of interest" description="Disordered" evidence="5">
    <location>
        <begin position="1"/>
        <end position="74"/>
    </location>
</feature>
<dbReference type="OrthoDB" id="10254973at2759"/>
<feature type="domain" description="RecF/RecN/SMC N-terminal" evidence="6">
    <location>
        <begin position="79"/>
        <end position="1076"/>
    </location>
</feature>
<dbReference type="Proteomes" id="UP000700596">
    <property type="component" value="Unassembled WGS sequence"/>
</dbReference>
<evidence type="ECO:0000256" key="3">
    <source>
        <dbReference type="ARBA" id="ARBA00023054"/>
    </source>
</evidence>
<feature type="coiled-coil region" evidence="4">
    <location>
        <begin position="809"/>
        <end position="864"/>
    </location>
</feature>
<feature type="compositionally biased region" description="Basic and acidic residues" evidence="5">
    <location>
        <begin position="363"/>
        <end position="402"/>
    </location>
</feature>
<evidence type="ECO:0000259" key="6">
    <source>
        <dbReference type="Pfam" id="PF02463"/>
    </source>
</evidence>
<feature type="coiled-coil region" evidence="4">
    <location>
        <begin position="924"/>
        <end position="951"/>
    </location>
</feature>
<dbReference type="EMBL" id="JAGMWT010000009">
    <property type="protein sequence ID" value="KAH7122283.1"/>
    <property type="molecule type" value="Genomic_DNA"/>
</dbReference>
<dbReference type="AlphaFoldDB" id="A0A9P9IHJ0"/>
<keyword evidence="8" id="KW-1185">Reference proteome</keyword>
<evidence type="ECO:0000256" key="4">
    <source>
        <dbReference type="SAM" id="Coils"/>
    </source>
</evidence>
<reference evidence="7" key="1">
    <citation type="journal article" date="2021" name="Nat. Commun.">
        <title>Genetic determinants of endophytism in the Arabidopsis root mycobiome.</title>
        <authorList>
            <person name="Mesny F."/>
            <person name="Miyauchi S."/>
            <person name="Thiergart T."/>
            <person name="Pickel B."/>
            <person name="Atanasova L."/>
            <person name="Karlsson M."/>
            <person name="Huettel B."/>
            <person name="Barry K.W."/>
            <person name="Haridas S."/>
            <person name="Chen C."/>
            <person name="Bauer D."/>
            <person name="Andreopoulos W."/>
            <person name="Pangilinan J."/>
            <person name="LaButti K."/>
            <person name="Riley R."/>
            <person name="Lipzen A."/>
            <person name="Clum A."/>
            <person name="Drula E."/>
            <person name="Henrissat B."/>
            <person name="Kohler A."/>
            <person name="Grigoriev I.V."/>
            <person name="Martin F.M."/>
            <person name="Hacquard S."/>
        </authorList>
    </citation>
    <scope>NUCLEOTIDE SEQUENCE</scope>
    <source>
        <strain evidence="7">MPI-CAGE-CH-0243</strain>
    </source>
</reference>
<feature type="compositionally biased region" description="Polar residues" evidence="5">
    <location>
        <begin position="264"/>
        <end position="274"/>
    </location>
</feature>
<dbReference type="GO" id="GO:0005634">
    <property type="term" value="C:nucleus"/>
    <property type="evidence" value="ECO:0007669"/>
    <property type="project" value="TreeGrafter"/>
</dbReference>
<name>A0A9P9IHJ0_9PLEO</name>
<dbReference type="PANTHER" id="PTHR45916:SF1">
    <property type="entry name" value="STRUCTURAL MAINTENANCE OF CHROMOSOMES PROTEIN 5"/>
    <property type="match status" value="1"/>
</dbReference>
<evidence type="ECO:0000313" key="8">
    <source>
        <dbReference type="Proteomes" id="UP000700596"/>
    </source>
</evidence>
<feature type="region of interest" description="Disordered" evidence="5">
    <location>
        <begin position="360"/>
        <end position="402"/>
    </location>
</feature>
<evidence type="ECO:0000256" key="1">
    <source>
        <dbReference type="ARBA" id="ARBA00010171"/>
    </source>
</evidence>
<dbReference type="Pfam" id="PF02463">
    <property type="entry name" value="SMC_N"/>
    <property type="match status" value="1"/>
</dbReference>
<feature type="coiled-coil region" evidence="4">
    <location>
        <begin position="687"/>
        <end position="773"/>
    </location>
</feature>
<dbReference type="SUPFAM" id="SSF52540">
    <property type="entry name" value="P-loop containing nucleoside triphosphate hydrolases"/>
    <property type="match status" value="1"/>
</dbReference>
<proteinExistence type="inferred from homology"/>
<dbReference type="InterPro" id="IPR003395">
    <property type="entry name" value="RecF/RecN/SMC_N"/>
</dbReference>
<organism evidence="7 8">
    <name type="scientific">Dendryphion nanum</name>
    <dbReference type="NCBI Taxonomy" id="256645"/>
    <lineage>
        <taxon>Eukaryota</taxon>
        <taxon>Fungi</taxon>
        <taxon>Dikarya</taxon>
        <taxon>Ascomycota</taxon>
        <taxon>Pezizomycotina</taxon>
        <taxon>Dothideomycetes</taxon>
        <taxon>Pleosporomycetidae</taxon>
        <taxon>Pleosporales</taxon>
        <taxon>Torulaceae</taxon>
        <taxon>Dendryphion</taxon>
    </lineage>
</organism>
<keyword evidence="3 4" id="KW-0175">Coiled coil</keyword>